<dbReference type="InterPro" id="IPR038213">
    <property type="entry name" value="IFI6/IFI27-like_sf"/>
</dbReference>
<keyword evidence="3" id="KW-1185">Reference proteome</keyword>
<dbReference type="EMBL" id="ML769484">
    <property type="protein sequence ID" value="KAE9398303.1"/>
    <property type="molecule type" value="Genomic_DNA"/>
</dbReference>
<gene>
    <name evidence="2" type="ORF">BT96DRAFT_1020168</name>
</gene>
<evidence type="ECO:0000313" key="3">
    <source>
        <dbReference type="Proteomes" id="UP000799118"/>
    </source>
</evidence>
<dbReference type="Gene3D" id="6.10.110.10">
    <property type="match status" value="1"/>
</dbReference>
<sequence>MPAVSSAQEPTLSVSSFTVTLPDWNDIVNGAVKVLDFNDRLAKNHFMLYISGCIVLIFWPEIFTWPIRLCKAILLFPFKVAQTLVRALGFGNNTGIERDSLAAHYHRNNYGGYIPPDSYFSRLQSYGAREIYEDGEQVKIPFYARIFQICVVALLVRAFLL</sequence>
<evidence type="ECO:0000313" key="2">
    <source>
        <dbReference type="EMBL" id="KAE9398303.1"/>
    </source>
</evidence>
<dbReference type="OrthoDB" id="440424at2759"/>
<dbReference type="Proteomes" id="UP000799118">
    <property type="component" value="Unassembled WGS sequence"/>
</dbReference>
<protein>
    <submittedName>
        <fullName evidence="2">Uncharacterized protein</fullName>
    </submittedName>
</protein>
<name>A0A6A4HJY0_9AGAR</name>
<keyword evidence="1" id="KW-0472">Membrane</keyword>
<keyword evidence="1" id="KW-0812">Transmembrane</keyword>
<dbReference type="AlphaFoldDB" id="A0A6A4HJY0"/>
<evidence type="ECO:0000256" key="1">
    <source>
        <dbReference type="SAM" id="Phobius"/>
    </source>
</evidence>
<reference evidence="2" key="1">
    <citation type="journal article" date="2019" name="Environ. Microbiol.">
        <title>Fungal ecological strategies reflected in gene transcription - a case study of two litter decomposers.</title>
        <authorList>
            <person name="Barbi F."/>
            <person name="Kohler A."/>
            <person name="Barry K."/>
            <person name="Baskaran P."/>
            <person name="Daum C."/>
            <person name="Fauchery L."/>
            <person name="Ihrmark K."/>
            <person name="Kuo A."/>
            <person name="LaButti K."/>
            <person name="Lipzen A."/>
            <person name="Morin E."/>
            <person name="Grigoriev I.V."/>
            <person name="Henrissat B."/>
            <person name="Lindahl B."/>
            <person name="Martin F."/>
        </authorList>
    </citation>
    <scope>NUCLEOTIDE SEQUENCE</scope>
    <source>
        <strain evidence="2">JB14</strain>
    </source>
</reference>
<feature type="transmembrane region" description="Helical" evidence="1">
    <location>
        <begin position="46"/>
        <end position="67"/>
    </location>
</feature>
<proteinExistence type="predicted"/>
<accession>A0A6A4HJY0</accession>
<keyword evidence="1" id="KW-1133">Transmembrane helix</keyword>
<organism evidence="2 3">
    <name type="scientific">Gymnopus androsaceus JB14</name>
    <dbReference type="NCBI Taxonomy" id="1447944"/>
    <lineage>
        <taxon>Eukaryota</taxon>
        <taxon>Fungi</taxon>
        <taxon>Dikarya</taxon>
        <taxon>Basidiomycota</taxon>
        <taxon>Agaricomycotina</taxon>
        <taxon>Agaricomycetes</taxon>
        <taxon>Agaricomycetidae</taxon>
        <taxon>Agaricales</taxon>
        <taxon>Marasmiineae</taxon>
        <taxon>Omphalotaceae</taxon>
        <taxon>Gymnopus</taxon>
    </lineage>
</organism>